<dbReference type="Proteomes" id="UP000095594">
    <property type="component" value="Unassembled WGS sequence"/>
</dbReference>
<dbReference type="SUPFAM" id="SSF55729">
    <property type="entry name" value="Acyl-CoA N-acyltransferases (Nat)"/>
    <property type="match status" value="1"/>
</dbReference>
<evidence type="ECO:0000259" key="1">
    <source>
        <dbReference type="PROSITE" id="PS51186"/>
    </source>
</evidence>
<organism evidence="2 3">
    <name type="scientific">Clostridium disporicum</name>
    <dbReference type="NCBI Taxonomy" id="84024"/>
    <lineage>
        <taxon>Bacteria</taxon>
        <taxon>Bacillati</taxon>
        <taxon>Bacillota</taxon>
        <taxon>Clostridia</taxon>
        <taxon>Eubacteriales</taxon>
        <taxon>Clostridiaceae</taxon>
        <taxon>Clostridium</taxon>
    </lineage>
</organism>
<protein>
    <submittedName>
        <fullName evidence="2">N-acetyltransferase GCN5</fullName>
    </submittedName>
</protein>
<feature type="domain" description="N-acetyltransferase" evidence="1">
    <location>
        <begin position="3"/>
        <end position="169"/>
    </location>
</feature>
<dbReference type="InterPro" id="IPR016181">
    <property type="entry name" value="Acyl_CoA_acyltransferase"/>
</dbReference>
<dbReference type="Gene3D" id="3.40.630.30">
    <property type="match status" value="1"/>
</dbReference>
<accession>A0A174M5R6</accession>
<gene>
    <name evidence="2" type="ORF">ERS852471_03335</name>
</gene>
<dbReference type="PROSITE" id="PS51186">
    <property type="entry name" value="GNAT"/>
    <property type="match status" value="1"/>
</dbReference>
<name>A0A174M5R6_9CLOT</name>
<dbReference type="Pfam" id="PF00583">
    <property type="entry name" value="Acetyltransf_1"/>
    <property type="match status" value="1"/>
</dbReference>
<evidence type="ECO:0000313" key="3">
    <source>
        <dbReference type="Proteomes" id="UP000095594"/>
    </source>
</evidence>
<sequence>MNFSIVTLTNEDLTQYKVDMQEAFQKGFEDVFGKTEDIILPERDINHSLKAKGSVAYKAVVDGEMVGGAIVVIDEEAQHNHLDLFYVKCGIHSKGIGKRMWDEIEKLHPETKVWETCTPYFERRNIHFYVNRCGFHIVEFLNEKNPGADMPEDFIGDGGQGMFVFRKQM</sequence>
<dbReference type="AlphaFoldDB" id="A0A174M5R6"/>
<dbReference type="CDD" id="cd04301">
    <property type="entry name" value="NAT_SF"/>
    <property type="match status" value="1"/>
</dbReference>
<dbReference type="GO" id="GO:0016747">
    <property type="term" value="F:acyltransferase activity, transferring groups other than amino-acyl groups"/>
    <property type="evidence" value="ECO:0007669"/>
    <property type="project" value="InterPro"/>
</dbReference>
<dbReference type="RefSeq" id="WP_032116763.1">
    <property type="nucleotide sequence ID" value="NZ_CABIXQ010000049.1"/>
</dbReference>
<dbReference type="EMBL" id="CYZX01000049">
    <property type="protein sequence ID" value="CUP29109.1"/>
    <property type="molecule type" value="Genomic_DNA"/>
</dbReference>
<evidence type="ECO:0000313" key="2">
    <source>
        <dbReference type="EMBL" id="CUP29109.1"/>
    </source>
</evidence>
<keyword evidence="2" id="KW-0808">Transferase</keyword>
<dbReference type="InterPro" id="IPR000182">
    <property type="entry name" value="GNAT_dom"/>
</dbReference>
<dbReference type="OrthoDB" id="9786032at2"/>
<proteinExistence type="predicted"/>
<reference evidence="2 3" key="1">
    <citation type="submission" date="2015-09" db="EMBL/GenBank/DDBJ databases">
        <authorList>
            <consortium name="Pathogen Informatics"/>
        </authorList>
    </citation>
    <scope>NUCLEOTIDE SEQUENCE [LARGE SCALE GENOMIC DNA]</scope>
    <source>
        <strain evidence="2 3">2789STDY5834856</strain>
    </source>
</reference>